<evidence type="ECO:0000259" key="1">
    <source>
        <dbReference type="Pfam" id="PF09356"/>
    </source>
</evidence>
<dbReference type="Pfam" id="PF09356">
    <property type="entry name" value="Phage_BR0599"/>
    <property type="match status" value="1"/>
</dbReference>
<name>A0ABN1EHM9_9PROT</name>
<dbReference type="InterPro" id="IPR011928">
    <property type="entry name" value="Phage_phiJL001_Gp84"/>
</dbReference>
<organism evidence="2 3">
    <name type="scientific">Rhizomicrobium electricum</name>
    <dbReference type="NCBI Taxonomy" id="480070"/>
    <lineage>
        <taxon>Bacteria</taxon>
        <taxon>Pseudomonadati</taxon>
        <taxon>Pseudomonadota</taxon>
        <taxon>Alphaproteobacteria</taxon>
        <taxon>Micropepsales</taxon>
        <taxon>Micropepsaceae</taxon>
        <taxon>Rhizomicrobium</taxon>
    </lineage>
</organism>
<comment type="caution">
    <text evidence="2">The sequence shown here is derived from an EMBL/GenBank/DDBJ whole genome shotgun (WGS) entry which is preliminary data.</text>
</comment>
<dbReference type="InterPro" id="IPR018964">
    <property type="entry name" value="Phage_phiJL001_Gp84_C"/>
</dbReference>
<dbReference type="Proteomes" id="UP001499951">
    <property type="component" value="Unassembled WGS sequence"/>
</dbReference>
<dbReference type="EMBL" id="BAAADD010000003">
    <property type="protein sequence ID" value="GAA0566653.1"/>
    <property type="molecule type" value="Genomic_DNA"/>
</dbReference>
<accession>A0ABN1EHM9</accession>
<feature type="domain" description="Bacteriophage phiJL001 Gp84 C-terminal" evidence="1">
    <location>
        <begin position="189"/>
        <end position="271"/>
    </location>
</feature>
<dbReference type="NCBIfam" id="TIGR02218">
    <property type="entry name" value="phg_TIGR02218"/>
    <property type="match status" value="1"/>
</dbReference>
<protein>
    <submittedName>
        <fullName evidence="2">DUF2163 domain-containing protein</fullName>
    </submittedName>
</protein>
<sequence>MKSLSSVLQTHLSSGTTTLCWCWKIVRRDGVVLGFTDHDAPLAFAGTNFAAATGFTAGEMKSAADLSVDNLSVIGALNAGSLNEHDLASGLFDNAAIEIWRVNWTAPEQRVLMRSGTLGEVKRGKTAFEAEVRGLTQALNQPVGRVFSHTCDAVLGDARCTVAVAPVAGTVIAASDARRFTATPLNTAGWFAGGKLTFTSGANTGRAMEVKRHTVANGAAAFELWQAMSEAIAAGDAFTVTPGCDHSFAACKAKFANAVNFRGHPYMIGADAAFAAASSSTPLDGGSRYGN</sequence>
<reference evidence="2 3" key="1">
    <citation type="journal article" date="2019" name="Int. J. Syst. Evol. Microbiol.">
        <title>The Global Catalogue of Microorganisms (GCM) 10K type strain sequencing project: providing services to taxonomists for standard genome sequencing and annotation.</title>
        <authorList>
            <consortium name="The Broad Institute Genomics Platform"/>
            <consortium name="The Broad Institute Genome Sequencing Center for Infectious Disease"/>
            <person name="Wu L."/>
            <person name="Ma J."/>
        </authorList>
    </citation>
    <scope>NUCLEOTIDE SEQUENCE [LARGE SCALE GENOMIC DNA]</scope>
    <source>
        <strain evidence="2 3">JCM 15089</strain>
    </source>
</reference>
<proteinExistence type="predicted"/>
<evidence type="ECO:0000313" key="3">
    <source>
        <dbReference type="Proteomes" id="UP001499951"/>
    </source>
</evidence>
<gene>
    <name evidence="2" type="ORF">GCM10008942_13900</name>
</gene>
<keyword evidence="3" id="KW-1185">Reference proteome</keyword>
<evidence type="ECO:0000313" key="2">
    <source>
        <dbReference type="EMBL" id="GAA0566653.1"/>
    </source>
</evidence>
<dbReference type="Pfam" id="PF09931">
    <property type="entry name" value="Phage_phiJL001_Gp84_N"/>
    <property type="match status" value="1"/>
</dbReference>
<dbReference type="RefSeq" id="WP_166933154.1">
    <property type="nucleotide sequence ID" value="NZ_BAAADD010000003.1"/>
</dbReference>